<dbReference type="EMBL" id="JBHEZX010000005">
    <property type="protein sequence ID" value="MFC1410359.1"/>
    <property type="molecule type" value="Genomic_DNA"/>
</dbReference>
<evidence type="ECO:0000313" key="2">
    <source>
        <dbReference type="Proteomes" id="UP001592582"/>
    </source>
</evidence>
<proteinExistence type="predicted"/>
<protein>
    <submittedName>
        <fullName evidence="1">Uncharacterized protein</fullName>
    </submittedName>
</protein>
<reference evidence="1 2" key="1">
    <citation type="submission" date="2024-09" db="EMBL/GenBank/DDBJ databases">
        <authorList>
            <person name="Lee S.D."/>
        </authorList>
    </citation>
    <scope>NUCLEOTIDE SEQUENCE [LARGE SCALE GENOMIC DNA]</scope>
    <source>
        <strain evidence="1 2">N1-1</strain>
    </source>
</reference>
<keyword evidence="2" id="KW-1185">Reference proteome</keyword>
<name>A0ABV6V9F5_9ACTN</name>
<evidence type="ECO:0000313" key="1">
    <source>
        <dbReference type="EMBL" id="MFC1410359.1"/>
    </source>
</evidence>
<organism evidence="1 2">
    <name type="scientific">Streptacidiphilus alkalitolerans</name>
    <dbReference type="NCBI Taxonomy" id="3342712"/>
    <lineage>
        <taxon>Bacteria</taxon>
        <taxon>Bacillati</taxon>
        <taxon>Actinomycetota</taxon>
        <taxon>Actinomycetes</taxon>
        <taxon>Kitasatosporales</taxon>
        <taxon>Streptomycetaceae</taxon>
        <taxon>Streptacidiphilus</taxon>
    </lineage>
</organism>
<sequence>MTGPVAAWGAGLTVAVLGYIALASWVGRCLKRRAAEQTRTPPPDDP</sequence>
<gene>
    <name evidence="1" type="ORF">ACEZDG_13900</name>
</gene>
<accession>A0ABV6V9F5</accession>
<comment type="caution">
    <text evidence="1">The sequence shown here is derived from an EMBL/GenBank/DDBJ whole genome shotgun (WGS) entry which is preliminary data.</text>
</comment>
<dbReference type="Proteomes" id="UP001592582">
    <property type="component" value="Unassembled WGS sequence"/>
</dbReference>